<comment type="caution">
    <text evidence="1">The sequence shown here is derived from an EMBL/GenBank/DDBJ whole genome shotgun (WGS) entry which is preliminary data.</text>
</comment>
<organism evidence="1 2">
    <name type="scientific">Quercus suber</name>
    <name type="common">Cork oak</name>
    <dbReference type="NCBI Taxonomy" id="58331"/>
    <lineage>
        <taxon>Eukaryota</taxon>
        <taxon>Viridiplantae</taxon>
        <taxon>Streptophyta</taxon>
        <taxon>Embryophyta</taxon>
        <taxon>Tracheophyta</taxon>
        <taxon>Spermatophyta</taxon>
        <taxon>Magnoliopsida</taxon>
        <taxon>eudicotyledons</taxon>
        <taxon>Gunneridae</taxon>
        <taxon>Pentapetalae</taxon>
        <taxon>rosids</taxon>
        <taxon>fabids</taxon>
        <taxon>Fagales</taxon>
        <taxon>Fagaceae</taxon>
        <taxon>Quercus</taxon>
    </lineage>
</organism>
<dbReference type="AlphaFoldDB" id="A0AAW0LVJ5"/>
<protein>
    <submittedName>
        <fullName evidence="1">Uncharacterized protein</fullName>
    </submittedName>
</protein>
<evidence type="ECO:0000313" key="2">
    <source>
        <dbReference type="Proteomes" id="UP000237347"/>
    </source>
</evidence>
<gene>
    <name evidence="1" type="ORF">CFP56_028240</name>
</gene>
<evidence type="ECO:0000313" key="1">
    <source>
        <dbReference type="EMBL" id="KAK7855369.1"/>
    </source>
</evidence>
<reference evidence="1 2" key="1">
    <citation type="journal article" date="2018" name="Sci. Data">
        <title>The draft genome sequence of cork oak.</title>
        <authorList>
            <person name="Ramos A.M."/>
            <person name="Usie A."/>
            <person name="Barbosa P."/>
            <person name="Barros P.M."/>
            <person name="Capote T."/>
            <person name="Chaves I."/>
            <person name="Simoes F."/>
            <person name="Abreu I."/>
            <person name="Carrasquinho I."/>
            <person name="Faro C."/>
            <person name="Guimaraes J.B."/>
            <person name="Mendonca D."/>
            <person name="Nobrega F."/>
            <person name="Rodrigues L."/>
            <person name="Saibo N.J.M."/>
            <person name="Varela M.C."/>
            <person name="Egas C."/>
            <person name="Matos J."/>
            <person name="Miguel C.M."/>
            <person name="Oliveira M.M."/>
            <person name="Ricardo C.P."/>
            <person name="Goncalves S."/>
        </authorList>
    </citation>
    <scope>NUCLEOTIDE SEQUENCE [LARGE SCALE GENOMIC DNA]</scope>
    <source>
        <strain evidence="2">cv. HL8</strain>
    </source>
</reference>
<name>A0AAW0LVJ5_QUESU</name>
<accession>A0AAW0LVJ5</accession>
<dbReference type="EMBL" id="PKMF04000046">
    <property type="protein sequence ID" value="KAK7855369.1"/>
    <property type="molecule type" value="Genomic_DNA"/>
</dbReference>
<keyword evidence="2" id="KW-1185">Reference proteome</keyword>
<proteinExistence type="predicted"/>
<dbReference type="Proteomes" id="UP000237347">
    <property type="component" value="Unassembled WGS sequence"/>
</dbReference>
<sequence>MLDVRRNQKLEMVKELKMEKVRLQEQLIHKRISDSITYLDGVLGVQLNEWSRRVQISLSVDLRTISVPSSTKRMPRSELFYFL</sequence>